<dbReference type="Pfam" id="PF24336">
    <property type="entry name" value="DUF7504"/>
    <property type="match status" value="1"/>
</dbReference>
<evidence type="ECO:0000313" key="2">
    <source>
        <dbReference type="EMBL" id="GAA0673576.1"/>
    </source>
</evidence>
<keyword evidence="3" id="KW-1185">Reference proteome</keyword>
<organism evidence="2 3">
    <name type="scientific">Natronoarchaeum mannanilyticum</name>
    <dbReference type="NCBI Taxonomy" id="926360"/>
    <lineage>
        <taxon>Archaea</taxon>
        <taxon>Methanobacteriati</taxon>
        <taxon>Methanobacteriota</taxon>
        <taxon>Stenosarchaea group</taxon>
        <taxon>Halobacteria</taxon>
        <taxon>Halobacteriales</taxon>
        <taxon>Natronoarchaeaceae</taxon>
    </lineage>
</organism>
<comment type="caution">
    <text evidence="2">The sequence shown here is derived from an EMBL/GenBank/DDBJ whole genome shotgun (WGS) entry which is preliminary data.</text>
</comment>
<dbReference type="Proteomes" id="UP001500420">
    <property type="component" value="Unassembled WGS sequence"/>
</dbReference>
<evidence type="ECO:0008006" key="4">
    <source>
        <dbReference type="Google" id="ProtNLM"/>
    </source>
</evidence>
<accession>A0AAV3TBC4</accession>
<sequence length="232" mass="24709">MSASRTATVDDVLAALPSSGSVLLTGAGREALGRLPAQLLRAAVDPDDGALLVTTEDAGERVARRVTNPGDAPDRSRVGVVDATSSGRRRSDPADRIWHASSPVDFNGTAAGIDRCFDALATQDHDAVHVLYDTLTTPFLSADSSTVARYAHHVSLQLADRTGIGLFPVHTNVTSDRDVARLKHLFDAVVAVRKSGGDRQVRCAGVEGDWRDWRDWRDLQDGDVGSGFVGVV</sequence>
<reference evidence="2 3" key="1">
    <citation type="journal article" date="2019" name="Int. J. Syst. Evol. Microbiol.">
        <title>The Global Catalogue of Microorganisms (GCM) 10K type strain sequencing project: providing services to taxonomists for standard genome sequencing and annotation.</title>
        <authorList>
            <consortium name="The Broad Institute Genomics Platform"/>
            <consortium name="The Broad Institute Genome Sequencing Center for Infectious Disease"/>
            <person name="Wu L."/>
            <person name="Ma J."/>
        </authorList>
    </citation>
    <scope>NUCLEOTIDE SEQUENCE [LARGE SCALE GENOMIC DNA]</scope>
    <source>
        <strain evidence="2 3">JCM 16328</strain>
    </source>
</reference>
<dbReference type="InterPro" id="IPR055927">
    <property type="entry name" value="DUF7504"/>
</dbReference>
<dbReference type="AlphaFoldDB" id="A0AAV3TBC4"/>
<evidence type="ECO:0000313" key="3">
    <source>
        <dbReference type="Proteomes" id="UP001500420"/>
    </source>
</evidence>
<gene>
    <name evidence="2" type="ORF">GCM10009020_20810</name>
</gene>
<protein>
    <recommendedName>
        <fullName evidence="4">Recombinase RecA</fullName>
    </recommendedName>
</protein>
<dbReference type="EMBL" id="BAAADV010000003">
    <property type="protein sequence ID" value="GAA0673576.1"/>
    <property type="molecule type" value="Genomic_DNA"/>
</dbReference>
<name>A0AAV3TBC4_9EURY</name>
<evidence type="ECO:0000256" key="1">
    <source>
        <dbReference type="SAM" id="MobiDB-lite"/>
    </source>
</evidence>
<proteinExistence type="predicted"/>
<dbReference type="InterPro" id="IPR027417">
    <property type="entry name" value="P-loop_NTPase"/>
</dbReference>
<dbReference type="RefSeq" id="WP_343773939.1">
    <property type="nucleotide sequence ID" value="NZ_BAAADV010000003.1"/>
</dbReference>
<dbReference type="Gene3D" id="3.40.50.300">
    <property type="entry name" value="P-loop containing nucleotide triphosphate hydrolases"/>
    <property type="match status" value="1"/>
</dbReference>
<feature type="region of interest" description="Disordered" evidence="1">
    <location>
        <begin position="67"/>
        <end position="94"/>
    </location>
</feature>